<dbReference type="AlphaFoldDB" id="A0A538U557"/>
<sequence length="243" mass="24128">MRRIGMMGVLMGALVVVALAPAAMAQSTATQGGVTGALQAQGALDKTSPAAQANAEADAHAKTQAEARIAAILAKGAKVSAKTRSDAEAKVQAAEQEVDDHASSDGDQKVAERLGAEFGMSADAVLSEKQGLNASWGELVIAHTLAANSTSGLTVEQIDQMKKDGSGWGQIAAGMGFRLGALVSAVRAESRVAVGLAKADGKVESMTAVHASHGVGVRAGGVNTAAGAGADVGAGVKVKVGHP</sequence>
<gene>
    <name evidence="3" type="ORF">E6K80_06735</name>
</gene>
<dbReference type="EMBL" id="VBPA01000159">
    <property type="protein sequence ID" value="TMQ71025.1"/>
    <property type="molecule type" value="Genomic_DNA"/>
</dbReference>
<name>A0A538U557_UNCEI</name>
<comment type="caution">
    <text evidence="3">The sequence shown here is derived from an EMBL/GenBank/DDBJ whole genome shotgun (WGS) entry which is preliminary data.</text>
</comment>
<protein>
    <submittedName>
        <fullName evidence="3">Uncharacterized protein</fullName>
    </submittedName>
</protein>
<evidence type="ECO:0000256" key="1">
    <source>
        <dbReference type="SAM" id="MobiDB-lite"/>
    </source>
</evidence>
<reference evidence="3 4" key="1">
    <citation type="journal article" date="2019" name="Nat. Microbiol.">
        <title>Mediterranean grassland soil C-N compound turnover is dependent on rainfall and depth, and is mediated by genomically divergent microorganisms.</title>
        <authorList>
            <person name="Diamond S."/>
            <person name="Andeer P.F."/>
            <person name="Li Z."/>
            <person name="Crits-Christoph A."/>
            <person name="Burstein D."/>
            <person name="Anantharaman K."/>
            <person name="Lane K.R."/>
            <person name="Thomas B.C."/>
            <person name="Pan C."/>
            <person name="Northen T.R."/>
            <person name="Banfield J.F."/>
        </authorList>
    </citation>
    <scope>NUCLEOTIDE SEQUENCE [LARGE SCALE GENOMIC DNA]</scope>
    <source>
        <strain evidence="3">WS_10</strain>
    </source>
</reference>
<evidence type="ECO:0000256" key="2">
    <source>
        <dbReference type="SAM" id="SignalP"/>
    </source>
</evidence>
<evidence type="ECO:0000313" key="3">
    <source>
        <dbReference type="EMBL" id="TMQ71025.1"/>
    </source>
</evidence>
<feature type="signal peptide" evidence="2">
    <location>
        <begin position="1"/>
        <end position="25"/>
    </location>
</feature>
<evidence type="ECO:0000313" key="4">
    <source>
        <dbReference type="Proteomes" id="UP000319836"/>
    </source>
</evidence>
<feature type="region of interest" description="Disordered" evidence="1">
    <location>
        <begin position="88"/>
        <end position="107"/>
    </location>
</feature>
<keyword evidence="2" id="KW-0732">Signal</keyword>
<dbReference type="Proteomes" id="UP000319836">
    <property type="component" value="Unassembled WGS sequence"/>
</dbReference>
<proteinExistence type="predicted"/>
<accession>A0A538U557</accession>
<feature type="chain" id="PRO_5022123941" evidence="2">
    <location>
        <begin position="26"/>
        <end position="243"/>
    </location>
</feature>
<organism evidence="3 4">
    <name type="scientific">Eiseniibacteriota bacterium</name>
    <dbReference type="NCBI Taxonomy" id="2212470"/>
    <lineage>
        <taxon>Bacteria</taxon>
        <taxon>Candidatus Eiseniibacteriota</taxon>
    </lineage>
</organism>